<dbReference type="SUPFAM" id="SSF51735">
    <property type="entry name" value="NAD(P)-binding Rossmann-fold domains"/>
    <property type="match status" value="1"/>
</dbReference>
<keyword evidence="4" id="KW-0050">Antiport</keyword>
<evidence type="ECO:0000256" key="4">
    <source>
        <dbReference type="ARBA" id="ARBA00022449"/>
    </source>
</evidence>
<proteinExistence type="inferred from homology"/>
<comment type="similarity">
    <text evidence="2">Belongs to the monovalent cation:proton antiporter 2 (CPA2) transporter (TC 2.A.37) family.</text>
</comment>
<dbReference type="AlphaFoldDB" id="A0A1I3XZC2"/>
<keyword evidence="14" id="KW-1185">Reference proteome</keyword>
<gene>
    <name evidence="13" type="ORF">SAMN04488079_10732</name>
</gene>
<dbReference type="InterPro" id="IPR004771">
    <property type="entry name" value="K/H_exchanger"/>
</dbReference>
<dbReference type="GO" id="GO:0006813">
    <property type="term" value="P:potassium ion transport"/>
    <property type="evidence" value="ECO:0007669"/>
    <property type="project" value="UniProtKB-KW"/>
</dbReference>
<feature type="transmembrane region" description="Helical" evidence="11">
    <location>
        <begin position="332"/>
        <end position="354"/>
    </location>
</feature>
<dbReference type="InterPro" id="IPR036291">
    <property type="entry name" value="NAD(P)-bd_dom_sf"/>
</dbReference>
<evidence type="ECO:0000256" key="7">
    <source>
        <dbReference type="ARBA" id="ARBA00022958"/>
    </source>
</evidence>
<dbReference type="GO" id="GO:1902600">
    <property type="term" value="P:proton transmembrane transport"/>
    <property type="evidence" value="ECO:0007669"/>
    <property type="project" value="InterPro"/>
</dbReference>
<keyword evidence="6 11" id="KW-0812">Transmembrane</keyword>
<feature type="domain" description="RCK N-terminal" evidence="12">
    <location>
        <begin position="408"/>
        <end position="525"/>
    </location>
</feature>
<keyword evidence="10 11" id="KW-0472">Membrane</keyword>
<evidence type="ECO:0000256" key="1">
    <source>
        <dbReference type="ARBA" id="ARBA00004127"/>
    </source>
</evidence>
<evidence type="ECO:0000256" key="8">
    <source>
        <dbReference type="ARBA" id="ARBA00022989"/>
    </source>
</evidence>
<name>A0A1I3XZC2_9GAMM</name>
<dbReference type="NCBIfam" id="TIGR00932">
    <property type="entry name" value="2a37"/>
    <property type="match status" value="1"/>
</dbReference>
<keyword evidence="7" id="KW-0630">Potassium</keyword>
<evidence type="ECO:0000256" key="9">
    <source>
        <dbReference type="ARBA" id="ARBA00023065"/>
    </source>
</evidence>
<dbReference type="Pfam" id="PF02254">
    <property type="entry name" value="TrkA_N"/>
    <property type="match status" value="1"/>
</dbReference>
<dbReference type="Pfam" id="PF00999">
    <property type="entry name" value="Na_H_Exchanger"/>
    <property type="match status" value="1"/>
</dbReference>
<sequence length="580" mass="62967">MQEAGGDYLVEILALLLATVIIIPTFHAIRLGAILGYLTAGMILGPWGFGVITEVEDIRHLAEFGVIFLLFVLGIELKPDKLWQMRKMVLGLGLAQVLITAGAIYGISIWLGLDNHSSIIIGFGLALSSTAFCLKLLAERGGISTVMGRMSFSVLLLQDIAVVPLLALVSYLAVGNGAEVVGPDVNPLIGILVIIALLFAGRYLLNPVLARIVASQDPEVFIAVAVLLVLGVAWIMQSVGFSMALGAFLAGVMLAESQYRHQIEADILPFRGILLGLFFMTVGMGIDFSLLWARLGDILLLTWGLMTIKTVVVYILARIAGARHDISLQTGALLSQSGEFGFVLFSFAASLGLLEAKVSDILTLVIALTMVLTPFVVRSTNYLLLKFYTPDAENDEEDYTTEFVEYDQEHVILAGFGRVGARVGTLLGAAGVPYIALDMRQHRVKDARAQGFPVFFGDASKVKVLQAAGADRAKMIVVTLDNPTQVDRLVAQVRQYYPDMPIHARARDRKHCAELITQGATTTVSETLETSLRLTEEVLLGSGVEDTVATRVINEFRDDYYSNVVKKVTDNKVVLGELKH</sequence>
<feature type="transmembrane region" description="Helical" evidence="11">
    <location>
        <begin position="360"/>
        <end position="377"/>
    </location>
</feature>
<dbReference type="GO" id="GO:0008324">
    <property type="term" value="F:monoatomic cation transmembrane transporter activity"/>
    <property type="evidence" value="ECO:0007669"/>
    <property type="project" value="InterPro"/>
</dbReference>
<evidence type="ECO:0000256" key="11">
    <source>
        <dbReference type="SAM" id="Phobius"/>
    </source>
</evidence>
<evidence type="ECO:0000256" key="3">
    <source>
        <dbReference type="ARBA" id="ARBA00022448"/>
    </source>
</evidence>
<feature type="transmembrane region" description="Helical" evidence="11">
    <location>
        <begin position="271"/>
        <end position="292"/>
    </location>
</feature>
<dbReference type="PANTHER" id="PTHR46157">
    <property type="entry name" value="K(+) EFFLUX ANTIPORTER 3, CHLOROPLASTIC"/>
    <property type="match status" value="1"/>
</dbReference>
<dbReference type="PROSITE" id="PS51201">
    <property type="entry name" value="RCK_N"/>
    <property type="match status" value="1"/>
</dbReference>
<dbReference type="Gene3D" id="1.20.1530.20">
    <property type="match status" value="1"/>
</dbReference>
<evidence type="ECO:0000256" key="5">
    <source>
        <dbReference type="ARBA" id="ARBA00022538"/>
    </source>
</evidence>
<comment type="subcellular location">
    <subcellularLocation>
        <location evidence="1">Endomembrane system</location>
        <topology evidence="1">Multi-pass membrane protein</topology>
    </subcellularLocation>
</comment>
<feature type="transmembrane region" description="Helical" evidence="11">
    <location>
        <begin position="119"/>
        <end position="138"/>
    </location>
</feature>
<dbReference type="RefSeq" id="WP_091712930.1">
    <property type="nucleotide sequence ID" value="NZ_FOSH01000007.1"/>
</dbReference>
<keyword evidence="8 11" id="KW-1133">Transmembrane helix</keyword>
<dbReference type="InterPro" id="IPR038770">
    <property type="entry name" value="Na+/solute_symporter_sf"/>
</dbReference>
<evidence type="ECO:0000259" key="12">
    <source>
        <dbReference type="PROSITE" id="PS51201"/>
    </source>
</evidence>
<dbReference type="FunFam" id="3.40.50.720:FF:000036">
    <property type="entry name" value="Glutathione-regulated potassium-efflux system protein KefB"/>
    <property type="match status" value="1"/>
</dbReference>
<dbReference type="EMBL" id="FOSH01000007">
    <property type="protein sequence ID" value="SFK24336.1"/>
    <property type="molecule type" value="Genomic_DNA"/>
</dbReference>
<evidence type="ECO:0000256" key="2">
    <source>
        <dbReference type="ARBA" id="ARBA00005551"/>
    </source>
</evidence>
<evidence type="ECO:0000313" key="14">
    <source>
        <dbReference type="Proteomes" id="UP000198924"/>
    </source>
</evidence>
<dbReference type="InterPro" id="IPR003148">
    <property type="entry name" value="RCK_N"/>
</dbReference>
<accession>A0A1I3XZC2</accession>
<evidence type="ECO:0000256" key="6">
    <source>
        <dbReference type="ARBA" id="ARBA00022692"/>
    </source>
</evidence>
<keyword evidence="5" id="KW-0633">Potassium transport</keyword>
<dbReference type="GO" id="GO:0005886">
    <property type="term" value="C:plasma membrane"/>
    <property type="evidence" value="ECO:0007669"/>
    <property type="project" value="TreeGrafter"/>
</dbReference>
<organism evidence="13 14">
    <name type="scientific">Methylophaga sulfidovorans</name>
    <dbReference type="NCBI Taxonomy" id="45496"/>
    <lineage>
        <taxon>Bacteria</taxon>
        <taxon>Pseudomonadati</taxon>
        <taxon>Pseudomonadota</taxon>
        <taxon>Gammaproteobacteria</taxon>
        <taxon>Thiotrichales</taxon>
        <taxon>Piscirickettsiaceae</taxon>
        <taxon>Methylophaga</taxon>
    </lineage>
</organism>
<feature type="transmembrane region" description="Helical" evidence="11">
    <location>
        <begin position="89"/>
        <end position="113"/>
    </location>
</feature>
<dbReference type="GO" id="GO:0012505">
    <property type="term" value="C:endomembrane system"/>
    <property type="evidence" value="ECO:0007669"/>
    <property type="project" value="UniProtKB-SubCell"/>
</dbReference>
<evidence type="ECO:0000313" key="13">
    <source>
        <dbReference type="EMBL" id="SFK24336.1"/>
    </source>
</evidence>
<feature type="transmembrane region" description="Helical" evidence="11">
    <location>
        <begin position="12"/>
        <end position="29"/>
    </location>
</feature>
<protein>
    <submittedName>
        <fullName evidence="13">Kef-type potassium/proton antiporter, CPA2 family</fullName>
    </submittedName>
</protein>
<dbReference type="InterPro" id="IPR006153">
    <property type="entry name" value="Cation/H_exchanger_TM"/>
</dbReference>
<dbReference type="OrthoDB" id="9781411at2"/>
<feature type="transmembrane region" description="Helical" evidence="11">
    <location>
        <begin position="185"/>
        <end position="205"/>
    </location>
</feature>
<reference evidence="14" key="1">
    <citation type="submission" date="2016-10" db="EMBL/GenBank/DDBJ databases">
        <authorList>
            <person name="Varghese N."/>
            <person name="Submissions S."/>
        </authorList>
    </citation>
    <scope>NUCLEOTIDE SEQUENCE [LARGE SCALE GENOMIC DNA]</scope>
    <source>
        <strain evidence="14">DSM 11578</strain>
    </source>
</reference>
<feature type="transmembrane region" description="Helical" evidence="11">
    <location>
        <begin position="58"/>
        <end position="77"/>
    </location>
</feature>
<feature type="transmembrane region" description="Helical" evidence="11">
    <location>
        <begin position="217"/>
        <end position="235"/>
    </location>
</feature>
<feature type="transmembrane region" description="Helical" evidence="11">
    <location>
        <begin position="34"/>
        <end position="52"/>
    </location>
</feature>
<keyword evidence="9" id="KW-0406">Ion transport</keyword>
<dbReference type="STRING" id="45496.SAMN04488079_10732"/>
<dbReference type="Gene3D" id="3.40.50.720">
    <property type="entry name" value="NAD(P)-binding Rossmann-like Domain"/>
    <property type="match status" value="1"/>
</dbReference>
<dbReference type="GO" id="GO:0015297">
    <property type="term" value="F:antiporter activity"/>
    <property type="evidence" value="ECO:0007669"/>
    <property type="project" value="UniProtKB-KW"/>
</dbReference>
<feature type="transmembrane region" description="Helical" evidence="11">
    <location>
        <begin position="150"/>
        <end position="173"/>
    </location>
</feature>
<dbReference type="PANTHER" id="PTHR46157:SF4">
    <property type="entry name" value="K(+) EFFLUX ANTIPORTER 3, CHLOROPLASTIC"/>
    <property type="match status" value="1"/>
</dbReference>
<dbReference type="Proteomes" id="UP000198924">
    <property type="component" value="Unassembled WGS sequence"/>
</dbReference>
<feature type="transmembrane region" description="Helical" evidence="11">
    <location>
        <begin position="298"/>
        <end position="320"/>
    </location>
</feature>
<keyword evidence="3" id="KW-0813">Transport</keyword>
<evidence type="ECO:0000256" key="10">
    <source>
        <dbReference type="ARBA" id="ARBA00023136"/>
    </source>
</evidence>